<gene>
    <name evidence="1" type="ORF">Satyrvirus8_11</name>
</gene>
<dbReference type="EMBL" id="MK072444">
    <property type="protein sequence ID" value="AYV85253.1"/>
    <property type="molecule type" value="Genomic_DNA"/>
</dbReference>
<accession>A0A3G5AHA3</accession>
<name>A0A3G5AHA3_9VIRU</name>
<protein>
    <submittedName>
        <fullName evidence="1">Uncharacterized protein</fullName>
    </submittedName>
</protein>
<evidence type="ECO:0000313" key="1">
    <source>
        <dbReference type="EMBL" id="AYV85253.1"/>
    </source>
</evidence>
<organism evidence="1">
    <name type="scientific">Satyrvirus sp</name>
    <dbReference type="NCBI Taxonomy" id="2487771"/>
    <lineage>
        <taxon>Viruses</taxon>
        <taxon>Varidnaviria</taxon>
        <taxon>Bamfordvirae</taxon>
        <taxon>Nucleocytoviricota</taxon>
        <taxon>Megaviricetes</taxon>
        <taxon>Imitervirales</taxon>
        <taxon>Mimiviridae</taxon>
        <taxon>Megamimivirinae</taxon>
    </lineage>
</organism>
<sequence>MDQTEDQEICKKCGVKTDSLLWTPLGRDYEVCSNCYEIELEELEELEKRLCVACNRNTEIHPMDATICKTCEKEGWVCFYDFCQGKNYCYKK</sequence>
<proteinExistence type="predicted"/>
<reference evidence="1" key="1">
    <citation type="submission" date="2018-10" db="EMBL/GenBank/DDBJ databases">
        <title>Hidden diversity of soil giant viruses.</title>
        <authorList>
            <person name="Schulz F."/>
            <person name="Alteio L."/>
            <person name="Goudeau D."/>
            <person name="Ryan E.M."/>
            <person name="Malmstrom R.R."/>
            <person name="Blanchard J."/>
            <person name="Woyke T."/>
        </authorList>
    </citation>
    <scope>NUCLEOTIDE SEQUENCE</scope>
    <source>
        <strain evidence="1">SAV1</strain>
    </source>
</reference>